<keyword evidence="11" id="KW-0325">Glycoprotein</keyword>
<evidence type="ECO:0000256" key="8">
    <source>
        <dbReference type="ARBA" id="ARBA00023136"/>
    </source>
</evidence>
<keyword evidence="3 14" id="KW-0716">Sensory transduction</keyword>
<dbReference type="PROSITE" id="PS00237">
    <property type="entry name" value="G_PROTEIN_RECEP_F1_1"/>
    <property type="match status" value="1"/>
</dbReference>
<keyword evidence="16" id="KW-1185">Reference proteome</keyword>
<feature type="transmembrane region" description="Helical" evidence="14">
    <location>
        <begin position="275"/>
        <end position="295"/>
    </location>
</feature>
<evidence type="ECO:0000313" key="17">
    <source>
        <dbReference type="RefSeq" id="XP_015265009.1"/>
    </source>
</evidence>
<dbReference type="PANTHER" id="PTHR24242:SF357">
    <property type="entry name" value="OLFACTORY RECEPTOR FAMILY 6 SUBFAMILY Q MEMBER 1 (GENE_PSEUDOGENE)"/>
    <property type="match status" value="1"/>
</dbReference>
<feature type="transmembrane region" description="Helical" evidence="14">
    <location>
        <begin position="62"/>
        <end position="84"/>
    </location>
</feature>
<dbReference type="GeneID" id="107108963"/>
<dbReference type="RefSeq" id="XP_015265009.1">
    <property type="nucleotide sequence ID" value="XM_015409523.1"/>
</dbReference>
<keyword evidence="8 14" id="KW-0472">Membrane</keyword>
<dbReference type="Proteomes" id="UP000694871">
    <property type="component" value="Unplaced"/>
</dbReference>
<evidence type="ECO:0000256" key="11">
    <source>
        <dbReference type="ARBA" id="ARBA00023180"/>
    </source>
</evidence>
<keyword evidence="5 14" id="KW-0552">Olfaction</keyword>
<dbReference type="PANTHER" id="PTHR24242">
    <property type="entry name" value="G-PROTEIN COUPLED RECEPTOR"/>
    <property type="match status" value="1"/>
</dbReference>
<evidence type="ECO:0000256" key="1">
    <source>
        <dbReference type="ARBA" id="ARBA00004651"/>
    </source>
</evidence>
<evidence type="ECO:0000256" key="14">
    <source>
        <dbReference type="RuleBase" id="RU363047"/>
    </source>
</evidence>
<feature type="transmembrane region" description="Helical" evidence="14">
    <location>
        <begin position="203"/>
        <end position="229"/>
    </location>
</feature>
<keyword evidence="10 13" id="KW-0675">Receptor</keyword>
<dbReference type="PROSITE" id="PS50262">
    <property type="entry name" value="G_PROTEIN_RECEP_F1_2"/>
    <property type="match status" value="1"/>
</dbReference>
<sequence>MRPPPDNWTLVTEFVMVGFTGIHEGHFPVFCFFLVMYLLTLMENGILILVVALEKRLHTPMYFFLIHLSCLDICYTSLTVPKMLAGFGSPSGRTISYFACLTQLYLFTFLGSTECFLLAAMAYDRYVAICVPLHYQAMVGRDTCLLLTGGSWLAGLLTPALPVYYMSQLTFCGPNVVDHFFCDASPLLVLSCTDISLKEMVDFLVSLAVLLISSFIIVVSYAYIISAVLKIDSSAGRGRAFSTCTAHLTVVSVFYGTLFFMYVRTKVTSSVNFNKVVSVFYAIVTPVLNPLIYSLRNTEVKRALYRLIAKTKQFAV</sequence>
<reference evidence="17" key="1">
    <citation type="submission" date="2025-08" db="UniProtKB">
        <authorList>
            <consortium name="RefSeq"/>
        </authorList>
    </citation>
    <scope>IDENTIFICATION</scope>
</reference>
<evidence type="ECO:0000313" key="16">
    <source>
        <dbReference type="Proteomes" id="UP000694871"/>
    </source>
</evidence>
<keyword evidence="4 13" id="KW-0812">Transmembrane</keyword>
<dbReference type="InterPro" id="IPR050939">
    <property type="entry name" value="Olfactory_GPCR1"/>
</dbReference>
<keyword evidence="7 13" id="KW-0297">G-protein coupled receptor</keyword>
<keyword evidence="9" id="KW-1015">Disulfide bond</keyword>
<comment type="similarity">
    <text evidence="13">Belongs to the G-protein coupled receptor 1 family.</text>
</comment>
<evidence type="ECO:0000256" key="10">
    <source>
        <dbReference type="ARBA" id="ARBA00023170"/>
    </source>
</evidence>
<keyword evidence="12 13" id="KW-0807">Transducer</keyword>
<dbReference type="CDD" id="cd13954">
    <property type="entry name" value="7tmA_OR"/>
    <property type="match status" value="1"/>
</dbReference>
<feature type="transmembrane region" description="Helical" evidence="14">
    <location>
        <begin position="104"/>
        <end position="123"/>
    </location>
</feature>
<accession>A0ABM1JU72</accession>
<feature type="transmembrane region" description="Helical" evidence="14">
    <location>
        <begin position="241"/>
        <end position="263"/>
    </location>
</feature>
<evidence type="ECO:0000256" key="4">
    <source>
        <dbReference type="ARBA" id="ARBA00022692"/>
    </source>
</evidence>
<dbReference type="Gene3D" id="1.20.1070.10">
    <property type="entry name" value="Rhodopsin 7-helix transmembrane proteins"/>
    <property type="match status" value="1"/>
</dbReference>
<dbReference type="Pfam" id="PF13853">
    <property type="entry name" value="7tm_4"/>
    <property type="match status" value="1"/>
</dbReference>
<feature type="transmembrane region" description="Helical" evidence="14">
    <location>
        <begin position="144"/>
        <end position="165"/>
    </location>
</feature>
<dbReference type="SUPFAM" id="SSF81321">
    <property type="entry name" value="Family A G protein-coupled receptor-like"/>
    <property type="match status" value="1"/>
</dbReference>
<keyword evidence="6 14" id="KW-1133">Transmembrane helix</keyword>
<dbReference type="PRINTS" id="PR00245">
    <property type="entry name" value="OLFACTORYR"/>
</dbReference>
<dbReference type="PRINTS" id="PR00237">
    <property type="entry name" value="GPCRRHODOPSN"/>
</dbReference>
<evidence type="ECO:0000259" key="15">
    <source>
        <dbReference type="PROSITE" id="PS50262"/>
    </source>
</evidence>
<evidence type="ECO:0000256" key="13">
    <source>
        <dbReference type="RuleBase" id="RU000688"/>
    </source>
</evidence>
<dbReference type="InterPro" id="IPR017452">
    <property type="entry name" value="GPCR_Rhodpsn_7TM"/>
</dbReference>
<name>A0ABM1JU72_GEKJA</name>
<feature type="domain" description="G-protein coupled receptors family 1 profile" evidence="15">
    <location>
        <begin position="43"/>
        <end position="293"/>
    </location>
</feature>
<proteinExistence type="inferred from homology"/>
<evidence type="ECO:0000256" key="9">
    <source>
        <dbReference type="ARBA" id="ARBA00023157"/>
    </source>
</evidence>
<evidence type="ECO:0000256" key="2">
    <source>
        <dbReference type="ARBA" id="ARBA00022475"/>
    </source>
</evidence>
<gene>
    <name evidence="17" type="primary">LOC107108963</name>
</gene>
<feature type="transmembrane region" description="Helical" evidence="14">
    <location>
        <begin position="27"/>
        <end position="50"/>
    </location>
</feature>
<dbReference type="InterPro" id="IPR000725">
    <property type="entry name" value="Olfact_rcpt"/>
</dbReference>
<evidence type="ECO:0000256" key="5">
    <source>
        <dbReference type="ARBA" id="ARBA00022725"/>
    </source>
</evidence>
<organism evidence="16 17">
    <name type="scientific">Gekko japonicus</name>
    <name type="common">Schlegel's Japanese gecko</name>
    <dbReference type="NCBI Taxonomy" id="146911"/>
    <lineage>
        <taxon>Eukaryota</taxon>
        <taxon>Metazoa</taxon>
        <taxon>Chordata</taxon>
        <taxon>Craniata</taxon>
        <taxon>Vertebrata</taxon>
        <taxon>Euteleostomi</taxon>
        <taxon>Lepidosauria</taxon>
        <taxon>Squamata</taxon>
        <taxon>Bifurcata</taxon>
        <taxon>Gekkota</taxon>
        <taxon>Gekkonidae</taxon>
        <taxon>Gekkoninae</taxon>
        <taxon>Gekko</taxon>
    </lineage>
</organism>
<evidence type="ECO:0000256" key="12">
    <source>
        <dbReference type="ARBA" id="ARBA00023224"/>
    </source>
</evidence>
<evidence type="ECO:0000256" key="6">
    <source>
        <dbReference type="ARBA" id="ARBA00022989"/>
    </source>
</evidence>
<keyword evidence="2 14" id="KW-1003">Cell membrane</keyword>
<protein>
    <recommendedName>
        <fullName evidence="14">Olfactory receptor</fullName>
    </recommendedName>
</protein>
<evidence type="ECO:0000256" key="7">
    <source>
        <dbReference type="ARBA" id="ARBA00023040"/>
    </source>
</evidence>
<dbReference type="InterPro" id="IPR000276">
    <property type="entry name" value="GPCR_Rhodpsn"/>
</dbReference>
<evidence type="ECO:0000256" key="3">
    <source>
        <dbReference type="ARBA" id="ARBA00022606"/>
    </source>
</evidence>
<comment type="subcellular location">
    <subcellularLocation>
        <location evidence="1 14">Cell membrane</location>
        <topology evidence="1 14">Multi-pass membrane protein</topology>
    </subcellularLocation>
</comment>